<comment type="caution">
    <text evidence="2">The sequence shown here is derived from an EMBL/GenBank/DDBJ whole genome shotgun (WGS) entry which is preliminary data.</text>
</comment>
<feature type="non-terminal residue" evidence="2">
    <location>
        <position position="1"/>
    </location>
</feature>
<organism evidence="2 3">
    <name type="scientific">Hafnia alvei ATCC 51873</name>
    <dbReference type="NCBI Taxonomy" id="1002364"/>
    <lineage>
        <taxon>Bacteria</taxon>
        <taxon>Pseudomonadati</taxon>
        <taxon>Pseudomonadota</taxon>
        <taxon>Gammaproteobacteria</taxon>
        <taxon>Enterobacterales</taxon>
        <taxon>Hafniaceae</taxon>
        <taxon>Hafnia</taxon>
    </lineage>
</organism>
<name>G9Y2N3_HAFAL</name>
<protein>
    <submittedName>
        <fullName evidence="2">Uncharacterized protein</fullName>
    </submittedName>
</protein>
<feature type="region of interest" description="Disordered" evidence="1">
    <location>
        <begin position="1"/>
        <end position="20"/>
    </location>
</feature>
<sequence>HPCRAGSPYQDLNKDKDKDKDKDKQYCFVLFVLDEMHDRTAIREDGGRLRAYRMCAPRPVGQTTR</sequence>
<reference evidence="2 3" key="1">
    <citation type="submission" date="2011-08" db="EMBL/GenBank/DDBJ databases">
        <authorList>
            <person name="Weinstock G."/>
            <person name="Sodergren E."/>
            <person name="Clifton S."/>
            <person name="Fulton L."/>
            <person name="Fulton B."/>
            <person name="Courtney L."/>
            <person name="Fronick C."/>
            <person name="Harrison M."/>
            <person name="Strong C."/>
            <person name="Farmer C."/>
            <person name="Delahaunty K."/>
            <person name="Markovic C."/>
            <person name="Hall O."/>
            <person name="Minx P."/>
            <person name="Tomlinson C."/>
            <person name="Mitreva M."/>
            <person name="Hou S."/>
            <person name="Chen J."/>
            <person name="Wollam A."/>
            <person name="Pepin K.H."/>
            <person name="Johnson M."/>
            <person name="Bhonagiri V."/>
            <person name="Zhang X."/>
            <person name="Suruliraj S."/>
            <person name="Warren W."/>
            <person name="Chinwalla A."/>
            <person name="Mardis E.R."/>
            <person name="Wilson R.K."/>
        </authorList>
    </citation>
    <scope>NUCLEOTIDE SEQUENCE [LARGE SCALE GENOMIC DNA]</scope>
    <source>
        <strain evidence="2 3">ATCC 51873</strain>
    </source>
</reference>
<dbReference type="HOGENOM" id="CLU_2837198_0_0_6"/>
<evidence type="ECO:0000313" key="3">
    <source>
        <dbReference type="Proteomes" id="UP000005959"/>
    </source>
</evidence>
<evidence type="ECO:0000313" key="2">
    <source>
        <dbReference type="EMBL" id="EHM46656.1"/>
    </source>
</evidence>
<dbReference type="EMBL" id="AGCI01000010">
    <property type="protein sequence ID" value="EHM46656.1"/>
    <property type="molecule type" value="Genomic_DNA"/>
</dbReference>
<evidence type="ECO:0000256" key="1">
    <source>
        <dbReference type="SAM" id="MobiDB-lite"/>
    </source>
</evidence>
<dbReference type="AlphaFoldDB" id="G9Y2N3"/>
<dbReference type="Proteomes" id="UP000005959">
    <property type="component" value="Unassembled WGS sequence"/>
</dbReference>
<gene>
    <name evidence="2" type="ORF">HMPREF0454_00521</name>
</gene>
<accession>G9Y2N3</accession>
<proteinExistence type="predicted"/>